<feature type="region of interest" description="Disordered" evidence="5">
    <location>
        <begin position="685"/>
        <end position="722"/>
    </location>
</feature>
<evidence type="ECO:0000256" key="2">
    <source>
        <dbReference type="ARBA" id="ARBA00022786"/>
    </source>
</evidence>
<dbReference type="KEGG" id="tml:GSTUM_00002325001"/>
<dbReference type="InterPro" id="IPR000569">
    <property type="entry name" value="HECT_dom"/>
</dbReference>
<dbReference type="CDD" id="cd00078">
    <property type="entry name" value="HECTc"/>
    <property type="match status" value="1"/>
</dbReference>
<evidence type="ECO:0000256" key="6">
    <source>
        <dbReference type="SAM" id="Phobius"/>
    </source>
</evidence>
<dbReference type="STRING" id="656061.D5G737"/>
<keyword evidence="6" id="KW-1133">Transmembrane helix</keyword>
<keyword evidence="6" id="KW-0472">Membrane</keyword>
<dbReference type="Pfam" id="PF00632">
    <property type="entry name" value="HECT"/>
    <property type="match status" value="1"/>
</dbReference>
<dbReference type="InterPro" id="IPR035983">
    <property type="entry name" value="Hect_E3_ubiquitin_ligase"/>
</dbReference>
<accession>D5G737</accession>
<dbReference type="HOGENOM" id="CLU_246644_0_0_1"/>
<dbReference type="eggNOG" id="KOG0941">
    <property type="taxonomic scope" value="Eukaryota"/>
</dbReference>
<protein>
    <submittedName>
        <fullName evidence="8">(Perigord truffle) hypothetical protein</fullName>
    </submittedName>
</protein>
<dbReference type="Proteomes" id="UP000006911">
    <property type="component" value="Unassembled WGS sequence"/>
</dbReference>
<dbReference type="GeneID" id="9184244"/>
<dbReference type="EMBL" id="FN430021">
    <property type="protein sequence ID" value="CAZ80330.1"/>
    <property type="molecule type" value="Genomic_DNA"/>
</dbReference>
<feature type="region of interest" description="Disordered" evidence="5">
    <location>
        <begin position="76"/>
        <end position="101"/>
    </location>
</feature>
<evidence type="ECO:0000256" key="5">
    <source>
        <dbReference type="SAM" id="MobiDB-lite"/>
    </source>
</evidence>
<keyword evidence="4" id="KW-0175">Coiled coil</keyword>
<feature type="transmembrane region" description="Helical" evidence="6">
    <location>
        <begin position="446"/>
        <end position="466"/>
    </location>
</feature>
<evidence type="ECO:0000259" key="7">
    <source>
        <dbReference type="PROSITE" id="PS50237"/>
    </source>
</evidence>
<feature type="region of interest" description="Disordered" evidence="5">
    <location>
        <begin position="1"/>
        <end position="28"/>
    </location>
</feature>
<keyword evidence="2 3" id="KW-0833">Ubl conjugation pathway</keyword>
<feature type="region of interest" description="Disordered" evidence="5">
    <location>
        <begin position="491"/>
        <end position="552"/>
    </location>
</feature>
<feature type="compositionally biased region" description="Low complexity" evidence="5">
    <location>
        <begin position="685"/>
        <end position="698"/>
    </location>
</feature>
<dbReference type="GO" id="GO:0016491">
    <property type="term" value="F:oxidoreductase activity"/>
    <property type="evidence" value="ECO:0007669"/>
    <property type="project" value="InterPro"/>
</dbReference>
<dbReference type="InterPro" id="IPR037473">
    <property type="entry name" value="Lcp-like"/>
</dbReference>
<dbReference type="PANTHER" id="PTHR37539:SF1">
    <property type="entry name" value="ER-BOUND OXYGENASE MPAB_MPAB'_RUBBER OXYGENASE CATALYTIC DOMAIN-CONTAINING PROTEIN"/>
    <property type="match status" value="1"/>
</dbReference>
<dbReference type="PROSITE" id="PS50237">
    <property type="entry name" value="HECT"/>
    <property type="match status" value="1"/>
</dbReference>
<dbReference type="InParanoid" id="D5G737"/>
<feature type="active site" description="Glycyl thioester intermediate" evidence="3">
    <location>
        <position position="1513"/>
    </location>
</feature>
<dbReference type="Gene3D" id="3.90.1750.10">
    <property type="entry name" value="Hect, E3 ligase catalytic domains"/>
    <property type="match status" value="1"/>
</dbReference>
<dbReference type="GO" id="GO:0004842">
    <property type="term" value="F:ubiquitin-protein transferase activity"/>
    <property type="evidence" value="ECO:0007669"/>
    <property type="project" value="InterPro"/>
</dbReference>
<feature type="compositionally biased region" description="Low complexity" evidence="5">
    <location>
        <begin position="7"/>
        <end position="21"/>
    </location>
</feature>
<proteinExistence type="predicted"/>
<feature type="compositionally biased region" description="Basic and acidic residues" evidence="5">
    <location>
        <begin position="709"/>
        <end position="722"/>
    </location>
</feature>
<dbReference type="SMART" id="SM00119">
    <property type="entry name" value="HECTc"/>
    <property type="match status" value="1"/>
</dbReference>
<evidence type="ECO:0000313" key="9">
    <source>
        <dbReference type="Proteomes" id="UP000006911"/>
    </source>
</evidence>
<reference evidence="8 9" key="1">
    <citation type="journal article" date="2010" name="Nature">
        <title>Perigord black truffle genome uncovers evolutionary origins and mechanisms of symbiosis.</title>
        <authorList>
            <person name="Martin F."/>
            <person name="Kohler A."/>
            <person name="Murat C."/>
            <person name="Balestrini R."/>
            <person name="Coutinho P.M."/>
            <person name="Jaillon O."/>
            <person name="Montanini B."/>
            <person name="Morin E."/>
            <person name="Noel B."/>
            <person name="Percudani R."/>
            <person name="Porcel B."/>
            <person name="Rubini A."/>
            <person name="Amicucci A."/>
            <person name="Amselem J."/>
            <person name="Anthouard V."/>
            <person name="Arcioni S."/>
            <person name="Artiguenave F."/>
            <person name="Aury J.M."/>
            <person name="Ballario P."/>
            <person name="Bolchi A."/>
            <person name="Brenna A."/>
            <person name="Brun A."/>
            <person name="Buee M."/>
            <person name="Cantarel B."/>
            <person name="Chevalier G."/>
            <person name="Couloux A."/>
            <person name="Da Silva C."/>
            <person name="Denoeud F."/>
            <person name="Duplessis S."/>
            <person name="Ghignone S."/>
            <person name="Hilselberger B."/>
            <person name="Iotti M."/>
            <person name="Marcais B."/>
            <person name="Mello A."/>
            <person name="Miranda M."/>
            <person name="Pacioni G."/>
            <person name="Quesneville H."/>
            <person name="Riccioni C."/>
            <person name="Ruotolo R."/>
            <person name="Splivallo R."/>
            <person name="Stocchi V."/>
            <person name="Tisserant E."/>
            <person name="Viscomi A.R."/>
            <person name="Zambonelli A."/>
            <person name="Zampieri E."/>
            <person name="Henrissat B."/>
            <person name="Lebrun M.H."/>
            <person name="Paolocci F."/>
            <person name="Bonfante P."/>
            <person name="Ottonello S."/>
            <person name="Wincker P."/>
        </authorList>
    </citation>
    <scope>NUCLEOTIDE SEQUENCE [LARGE SCALE GENOMIC DNA]</scope>
    <source>
        <strain evidence="8 9">Mel28</strain>
    </source>
</reference>
<sequence>MSPPLLPSSHSLSSHPRIPSSAIPPHSRKTTISAWGHKYVPTPLHPAAQVLTTHQESWDTLADEALDLLTLLRIPSPPASPTSPQKDLYTTPKEHHDTHPTLSTLWQRVDTVPAWVDWEQISRGQDVFYRYSGAMLMGLCYMSLLGGMGASRIAEVLYRTGGFSTGTARRRMFETMQHILQCTKSLESIKPGGAGQISSIKVRLLHAAVRKRILEIERRNPGYYSVKEFGVPVNDLDSIGTVLSFSANMVWGALPKQGLFLSSREVEDYIALWRLIAHYVGCPTHPFSTSARARAYYDVLITTQISPTPTSALLATNILTSLACQPPTYPTRTYLLASTRWLNPPCLCDALGLPPVQLSSKILVLAQCILNCYLGYTARFVPWFDKRHGAVARETLWKVIVLGEIGLGGETGFEFSYVPMLGKGTGAGEAVDTGERGTMGRRSVKVLGIFLLVVGVLGVVLGWCLVRGAQALWRMTILACLNTHDDNSMPSWPSRLFSTNNDSDGMMKHGRSRSQQTSASAGWTGSPGRGGGGSASGRGITEGGGGGGGSRSSNAQFATGHCMCCDCTVRWPSNLNVFRCTVCMTINDLKPVPSGPPGTPDTPLKEVPPVSLAGTKAIIDTCVEEYLDTRKWIKQMPAYAPPPPPVGGGGEGSVPGDIPGTPNAFPVFDSRRPLVSFLSRSEGAVMPSTSAPSAMPSVGDAPGSLPGKSGKEKGEGDAKDSGRELAKNMFKRLEDYLFLAFNDWECLNGSFVKERKDSGGRNKTEGAEIGMSELGSRSRGRREDIAFVTENIGEKEATLLMGRGRVADARGYNKSERADRSRADAKFSIRSPGIDWDAVNEFYDMITNAGGDYALERALHRSNSGDKEGDSKELSESLLSRRLGWEDEIMEISAEIEEARDNIARILLKATESVLKRPGRPLKKPEEVRFLLVILANPLLYPSFSRASTRYPSNSSSHSGVGGGPGHNPGIVKRILGLLSNLPNECHHYLVSWFTRMPETQFRRLIELVGSFITYRLTRQEGRKRSHAGGSAASAGGRLSYNDDWQIRAAARVMSLFFSANNNTAGRRGLQGSSYDTADDNLNYGQIARREARRRGQIIPTSEFYNMLLDYQDLIADFDVWESRASRFCFCQYPFLLSMGAKISILEHDAKRQMEVQARHAFFNSIASRRTINQYLVLKVRRECLVEDSLKGISEGVGSLDDIKKGLRIEFIGEDGVDAGGLKKEWFLLVARDVFDPSYGMFVYDDDSQYCYFNPNSLESSEEFFLVGVLFGLAIYNSTILDVALPPYIFKKLLHFTVPHSLAVSSIRPPLHHTLEDLAVFRPSLAHGLRQLLEFEGDVESTFCRDFVAETERFGQVIRVPLCPNGENRPVTSSNRREFVDLYLNYLLNSSVAKQFEPFKRGFYTVCGGNALALFRPEEIELLIRGSDEALDVSALKAVAIYDGWGGGNPAENDPIVKWFWNFFEKITPKEQRMLLSFITGSDRIPAMGATNLIIKVVCLGQDSNRFPVARTCFNQICLWRYKRREKLEALLWRAVTESEGFGLK</sequence>
<feature type="domain" description="HECT" evidence="7">
    <location>
        <begin position="1199"/>
        <end position="1545"/>
    </location>
</feature>
<keyword evidence="9" id="KW-1185">Reference proteome</keyword>
<evidence type="ECO:0000256" key="3">
    <source>
        <dbReference type="PROSITE-ProRule" id="PRU00104"/>
    </source>
</evidence>
<dbReference type="FunFam" id="3.30.2160.10:FF:000004">
    <property type="entry name" value="probable E3 ubiquitin-protein ligase HERC4 isoform X1"/>
    <property type="match status" value="1"/>
</dbReference>
<dbReference type="Gene3D" id="3.30.2160.10">
    <property type="entry name" value="Hect, E3 ligase catalytic domain"/>
    <property type="match status" value="1"/>
</dbReference>
<dbReference type="Gene3D" id="3.30.2410.10">
    <property type="entry name" value="Hect, E3 ligase catalytic domain"/>
    <property type="match status" value="1"/>
</dbReference>
<keyword evidence="1" id="KW-0808">Transferase</keyword>
<keyword evidence="6" id="KW-0812">Transmembrane</keyword>
<gene>
    <name evidence="8" type="ORF">GSTUM_00002325001</name>
</gene>
<name>D5G737_TUBMM</name>
<dbReference type="InterPro" id="IPR018713">
    <property type="entry name" value="MPAB/Lcp_cat_dom"/>
</dbReference>
<organism evidence="8 9">
    <name type="scientific">Tuber melanosporum (strain Mel28)</name>
    <name type="common">Perigord black truffle</name>
    <dbReference type="NCBI Taxonomy" id="656061"/>
    <lineage>
        <taxon>Eukaryota</taxon>
        <taxon>Fungi</taxon>
        <taxon>Dikarya</taxon>
        <taxon>Ascomycota</taxon>
        <taxon>Pezizomycotina</taxon>
        <taxon>Pezizomycetes</taxon>
        <taxon>Pezizales</taxon>
        <taxon>Tuberaceae</taxon>
        <taxon>Tuber</taxon>
    </lineage>
</organism>
<feature type="compositionally biased region" description="Polar residues" evidence="5">
    <location>
        <begin position="491"/>
        <end position="503"/>
    </location>
</feature>
<dbReference type="SUPFAM" id="SSF56204">
    <property type="entry name" value="Hect, E3 ligase catalytic domain"/>
    <property type="match status" value="1"/>
</dbReference>
<feature type="coiled-coil region" evidence="4">
    <location>
        <begin position="882"/>
        <end position="909"/>
    </location>
</feature>
<feature type="compositionally biased region" description="Gly residues" evidence="5">
    <location>
        <begin position="525"/>
        <end position="550"/>
    </location>
</feature>
<evidence type="ECO:0000313" key="8">
    <source>
        <dbReference type="EMBL" id="CAZ80330.1"/>
    </source>
</evidence>
<dbReference type="RefSeq" id="XP_002836139.1">
    <property type="nucleotide sequence ID" value="XM_002836093.1"/>
</dbReference>
<dbReference type="Pfam" id="PF09995">
    <property type="entry name" value="MPAB_Lcp_cat"/>
    <property type="match status" value="1"/>
</dbReference>
<dbReference type="PANTHER" id="PTHR37539">
    <property type="entry name" value="SECRETED PROTEIN-RELATED"/>
    <property type="match status" value="1"/>
</dbReference>
<evidence type="ECO:0000256" key="1">
    <source>
        <dbReference type="ARBA" id="ARBA00022679"/>
    </source>
</evidence>
<evidence type="ECO:0000256" key="4">
    <source>
        <dbReference type="SAM" id="Coils"/>
    </source>
</evidence>